<dbReference type="InParanoid" id="A0A6P8HAI3"/>
<comment type="catalytic activity">
    <reaction evidence="15">
        <text>resolvin D2 + NAD(+) = 7-oxoresolvin D2 + NADH + H(+)</text>
        <dbReference type="Rhea" id="RHEA:53584"/>
        <dbReference type="ChEBI" id="CHEBI:15378"/>
        <dbReference type="ChEBI" id="CHEBI:57540"/>
        <dbReference type="ChEBI" id="CHEBI:57945"/>
        <dbReference type="ChEBI" id="CHEBI:133367"/>
        <dbReference type="ChEBI" id="CHEBI:137497"/>
    </reaction>
    <physiologicalReaction direction="left-to-right" evidence="15">
        <dbReference type="Rhea" id="RHEA:53585"/>
    </physiologicalReaction>
</comment>
<comment type="catalytic activity">
    <reaction evidence="14">
        <text>resolvin D1 + NAD(+) = 17-oxoresolvin D1 + NADH + H(+)</text>
        <dbReference type="Rhea" id="RHEA:50128"/>
        <dbReference type="ChEBI" id="CHEBI:15378"/>
        <dbReference type="ChEBI" id="CHEBI:57540"/>
        <dbReference type="ChEBI" id="CHEBI:57945"/>
        <dbReference type="ChEBI" id="CHEBI:132079"/>
        <dbReference type="ChEBI" id="CHEBI:132081"/>
    </reaction>
    <physiologicalReaction direction="left-to-right" evidence="14">
        <dbReference type="Rhea" id="RHEA:50129"/>
    </physiologicalReaction>
</comment>
<comment type="function">
    <text evidence="8">Catalyzes the NAD-dependent dehydrogenation (oxidation) of a broad array of hydroxylated polyunsaturated fatty acids (mainly eicosanoids and docosanoids, including prostaglandins, lipoxins and resolvins), yielding their corresponding keto (oxo) metabolites. Decreases the levels of the pro-proliferative prostaglandins such as prostaglandin E2 (whose activity is increased in cancer because of an increase in the expression of cyclooxygenase 2) and generates oxo-fatty acid products that can profoundly influence cell function by abrogating pro-inflammatory cytokine expression. Converts resolvins E1, D1 and D2 to their oxo products, which represents a mode of resolvin inactivation. Resolvin E1 plays important roles during the resolution phase of acute inflammation, while resolvins D1 and D2 have a unique role in obesity-induced adipose inflammation.</text>
</comment>
<evidence type="ECO:0000256" key="8">
    <source>
        <dbReference type="ARBA" id="ARBA00045705"/>
    </source>
</evidence>
<evidence type="ECO:0000256" key="19">
    <source>
        <dbReference type="ARBA" id="ARBA00048921"/>
    </source>
</evidence>
<dbReference type="GO" id="GO:0047034">
    <property type="term" value="F:15-hydroxyicosatetraenoate dehydrogenase activity"/>
    <property type="evidence" value="ECO:0007669"/>
    <property type="project" value="UniProtKB-EC"/>
</dbReference>
<evidence type="ECO:0000256" key="7">
    <source>
        <dbReference type="ARBA" id="ARBA00042026"/>
    </source>
</evidence>
<comment type="catalytic activity">
    <reaction evidence="9">
        <text>prostaglandin E1 + NAD(+) = 15-oxoprostaglandin E1 + NADH + H(+)</text>
        <dbReference type="Rhea" id="RHEA:16477"/>
        <dbReference type="ChEBI" id="CHEBI:15378"/>
        <dbReference type="ChEBI" id="CHEBI:57397"/>
        <dbReference type="ChEBI" id="CHEBI:57401"/>
        <dbReference type="ChEBI" id="CHEBI:57540"/>
        <dbReference type="ChEBI" id="CHEBI:57945"/>
    </reaction>
    <physiologicalReaction direction="left-to-right" evidence="9">
        <dbReference type="Rhea" id="RHEA:16478"/>
    </physiologicalReaction>
</comment>
<evidence type="ECO:0000313" key="24">
    <source>
        <dbReference type="RefSeq" id="XP_031552611.1"/>
    </source>
</evidence>
<dbReference type="PROSITE" id="PS00061">
    <property type="entry name" value="ADH_SHORT"/>
    <property type="match status" value="1"/>
</dbReference>
<dbReference type="Pfam" id="PF00106">
    <property type="entry name" value="adh_short"/>
    <property type="match status" value="1"/>
</dbReference>
<keyword evidence="23" id="KW-1185">Reference proteome</keyword>
<name>A0A6P8HAI3_ACTTE</name>
<comment type="catalytic activity">
    <reaction evidence="21">
        <text>resolvin E1 + NAD(+) = 18-oxo-resolvin E1 + NADH + H(+)</text>
        <dbReference type="Rhea" id="RHEA:49244"/>
        <dbReference type="ChEBI" id="CHEBI:15378"/>
        <dbReference type="ChEBI" id="CHEBI:57540"/>
        <dbReference type="ChEBI" id="CHEBI:57945"/>
        <dbReference type="ChEBI" id="CHEBI:91000"/>
        <dbReference type="ChEBI" id="CHEBI:91001"/>
    </reaction>
    <physiologicalReaction direction="left-to-right" evidence="21">
        <dbReference type="Rhea" id="RHEA:49245"/>
    </physiologicalReaction>
</comment>
<dbReference type="PANTHER" id="PTHR44229">
    <property type="entry name" value="15-HYDROXYPROSTAGLANDIN DEHYDROGENASE [NAD(+)]"/>
    <property type="match status" value="1"/>
</dbReference>
<dbReference type="PRINTS" id="PR00081">
    <property type="entry name" value="GDHRDH"/>
</dbReference>
<dbReference type="EC" id="1.1.1.141" evidence="3"/>
<dbReference type="PANTHER" id="PTHR44229:SF4">
    <property type="entry name" value="15-HYDROXYPROSTAGLANDIN DEHYDROGENASE [NAD(+)]"/>
    <property type="match status" value="1"/>
</dbReference>
<evidence type="ECO:0000256" key="22">
    <source>
        <dbReference type="RuleBase" id="RU000363"/>
    </source>
</evidence>
<evidence type="ECO:0000256" key="4">
    <source>
        <dbReference type="ARBA" id="ARBA00039060"/>
    </source>
</evidence>
<evidence type="ECO:0000256" key="12">
    <source>
        <dbReference type="ARBA" id="ARBA00048140"/>
    </source>
</evidence>
<comment type="catalytic activity">
    <reaction evidence="10">
        <text>resolvin D1 + NAD(+) = 8-oxoresolvin D1 + NADH + H(+)</text>
        <dbReference type="Rhea" id="RHEA:50124"/>
        <dbReference type="ChEBI" id="CHEBI:15378"/>
        <dbReference type="ChEBI" id="CHEBI:57540"/>
        <dbReference type="ChEBI" id="CHEBI:57945"/>
        <dbReference type="ChEBI" id="CHEBI:132079"/>
        <dbReference type="ChEBI" id="CHEBI:132080"/>
    </reaction>
    <physiologicalReaction direction="left-to-right" evidence="10">
        <dbReference type="Rhea" id="RHEA:50125"/>
    </physiologicalReaction>
</comment>
<dbReference type="KEGG" id="aten:116289825"/>
<evidence type="ECO:0000256" key="5">
    <source>
        <dbReference type="ARBA" id="ARBA00040276"/>
    </source>
</evidence>
<protein>
    <recommendedName>
        <fullName evidence="5">15-hydroxyprostaglandin dehydrogenase [NAD(+)]</fullName>
        <ecNumber evidence="3">1.1.1.141</ecNumber>
        <ecNumber evidence="4">1.1.1.232</ecNumber>
    </recommendedName>
    <alternativeName>
        <fullName evidence="7">Eicosanoid/docosanoid dehydrogenase [NAD(+)]</fullName>
    </alternativeName>
    <alternativeName>
        <fullName evidence="6">Prostaglandin dehydrogenase 1</fullName>
    </alternativeName>
</protein>
<gene>
    <name evidence="24" type="primary">LOC116289825</name>
</gene>
<accession>A0A6P8HAI3</accession>
<dbReference type="PRINTS" id="PR00080">
    <property type="entry name" value="SDRFAMILY"/>
</dbReference>
<comment type="similarity">
    <text evidence="1 22">Belongs to the short-chain dehydrogenases/reductases (SDR) family.</text>
</comment>
<dbReference type="FunCoup" id="A0A6P8HAI3">
    <property type="interactions" value="1181"/>
</dbReference>
<reference evidence="24" key="1">
    <citation type="submission" date="2025-08" db="UniProtKB">
        <authorList>
            <consortium name="RefSeq"/>
        </authorList>
    </citation>
    <scope>IDENTIFICATION</scope>
    <source>
        <tissue evidence="24">Tentacle</tissue>
    </source>
</reference>
<evidence type="ECO:0000256" key="18">
    <source>
        <dbReference type="ARBA" id="ARBA00048739"/>
    </source>
</evidence>
<evidence type="ECO:0000256" key="21">
    <source>
        <dbReference type="ARBA" id="ARBA00049188"/>
    </source>
</evidence>
<evidence type="ECO:0000256" key="1">
    <source>
        <dbReference type="ARBA" id="ARBA00006484"/>
    </source>
</evidence>
<evidence type="ECO:0000256" key="17">
    <source>
        <dbReference type="ARBA" id="ARBA00048611"/>
    </source>
</evidence>
<evidence type="ECO:0000256" key="11">
    <source>
        <dbReference type="ARBA" id="ARBA00048008"/>
    </source>
</evidence>
<comment type="catalytic activity">
    <reaction evidence="16">
        <text>lipoxin A4 + NAD(+) = 15-oxo-(5S,6R)-dihydroxy-(7E,9E,11Z,13E)-eicosatetraenoate + NADH + H(+)</text>
        <dbReference type="Rhea" id="RHEA:41572"/>
        <dbReference type="ChEBI" id="CHEBI:15378"/>
        <dbReference type="ChEBI" id="CHEBI:57540"/>
        <dbReference type="ChEBI" id="CHEBI:57945"/>
        <dbReference type="ChEBI" id="CHEBI:67026"/>
        <dbReference type="ChEBI" id="CHEBI:78311"/>
    </reaction>
    <physiologicalReaction direction="left-to-right" evidence="16">
        <dbReference type="Rhea" id="RHEA:41573"/>
    </physiologicalReaction>
</comment>
<evidence type="ECO:0000256" key="2">
    <source>
        <dbReference type="ARBA" id="ARBA00023002"/>
    </source>
</evidence>
<comment type="catalytic activity">
    <reaction evidence="17">
        <text>prostaglandin A1 + NAD(+) = 15-oxo-prostaglandin A1 + NADH + H(+)</text>
        <dbReference type="Rhea" id="RHEA:41263"/>
        <dbReference type="ChEBI" id="CHEBI:15378"/>
        <dbReference type="ChEBI" id="CHEBI:57398"/>
        <dbReference type="ChEBI" id="CHEBI:57540"/>
        <dbReference type="ChEBI" id="CHEBI:57945"/>
        <dbReference type="ChEBI" id="CHEBI:85072"/>
    </reaction>
    <physiologicalReaction direction="left-to-right" evidence="17">
        <dbReference type="Rhea" id="RHEA:41264"/>
    </physiologicalReaction>
</comment>
<dbReference type="InterPro" id="IPR020904">
    <property type="entry name" value="Sc_DH/Rdtase_CS"/>
</dbReference>
<comment type="catalytic activity">
    <reaction evidence="20">
        <text>(15S)-hydroxy-(5Z,8Z,11Z,13E)-eicosatetraenoate + NAD(+) = 15-oxo-(5Z,8Z,11Z,13E)-eicosatetraenoate + NADH + H(+)</text>
        <dbReference type="Rhea" id="RHEA:23260"/>
        <dbReference type="ChEBI" id="CHEBI:15378"/>
        <dbReference type="ChEBI" id="CHEBI:57409"/>
        <dbReference type="ChEBI" id="CHEBI:57410"/>
        <dbReference type="ChEBI" id="CHEBI:57540"/>
        <dbReference type="ChEBI" id="CHEBI:57945"/>
        <dbReference type="EC" id="1.1.1.232"/>
    </reaction>
    <physiologicalReaction direction="left-to-right" evidence="20">
        <dbReference type="Rhea" id="RHEA:23261"/>
    </physiologicalReaction>
</comment>
<evidence type="ECO:0000256" key="10">
    <source>
        <dbReference type="ARBA" id="ARBA00047672"/>
    </source>
</evidence>
<evidence type="ECO:0000256" key="20">
    <source>
        <dbReference type="ARBA" id="ARBA00049151"/>
    </source>
</evidence>
<evidence type="ECO:0000256" key="13">
    <source>
        <dbReference type="ARBA" id="ARBA00048144"/>
    </source>
</evidence>
<dbReference type="InterPro" id="IPR002347">
    <property type="entry name" value="SDR_fam"/>
</dbReference>
<evidence type="ECO:0000256" key="15">
    <source>
        <dbReference type="ARBA" id="ARBA00048393"/>
    </source>
</evidence>
<comment type="catalytic activity">
    <reaction evidence="18">
        <text>prostaglandin E2 + NAD(+) = 15-oxoprostaglandin E2 + NADH + H(+)</text>
        <dbReference type="Rhea" id="RHEA:11876"/>
        <dbReference type="ChEBI" id="CHEBI:15378"/>
        <dbReference type="ChEBI" id="CHEBI:57400"/>
        <dbReference type="ChEBI" id="CHEBI:57540"/>
        <dbReference type="ChEBI" id="CHEBI:57945"/>
        <dbReference type="ChEBI" id="CHEBI:606564"/>
        <dbReference type="EC" id="1.1.1.141"/>
    </reaction>
    <physiologicalReaction direction="left-to-right" evidence="18">
        <dbReference type="Rhea" id="RHEA:11877"/>
    </physiologicalReaction>
</comment>
<evidence type="ECO:0000256" key="14">
    <source>
        <dbReference type="ARBA" id="ARBA00048170"/>
    </source>
</evidence>
<dbReference type="FunFam" id="3.40.50.720:FF:000149">
    <property type="entry name" value="15-hydroxyprostaglandin dehydrogenase [NAD(+)]"/>
    <property type="match status" value="1"/>
</dbReference>
<comment type="catalytic activity">
    <reaction evidence="11">
        <text>14-hydroxy-(4Z,7Z,10Z,12E,16Z,19Z)-docosahexaenoate + NAD(+) = 14-oxo-(4Z,7Z,10Z,12E,16Z,19Z)-docosahexaenoate + NADH + H(+)</text>
        <dbReference type="Rhea" id="RHEA:48952"/>
        <dbReference type="ChEBI" id="CHEBI:15378"/>
        <dbReference type="ChEBI" id="CHEBI:57540"/>
        <dbReference type="ChEBI" id="CHEBI:57945"/>
        <dbReference type="ChEBI" id="CHEBI:90866"/>
        <dbReference type="ChEBI" id="CHEBI:90867"/>
    </reaction>
    <physiologicalReaction direction="left-to-right" evidence="11">
        <dbReference type="Rhea" id="RHEA:48953"/>
    </physiologicalReaction>
</comment>
<dbReference type="InterPro" id="IPR036291">
    <property type="entry name" value="NAD(P)-bd_dom_sf"/>
</dbReference>
<dbReference type="Proteomes" id="UP000515163">
    <property type="component" value="Unplaced"/>
</dbReference>
<comment type="catalytic activity">
    <reaction evidence="12">
        <text>15-oxo-(5S,6R)-dihydroxy-(7E,9E,11Z)-eicosatrienoate + NADH + H(+) = (5S,6R,15S)-trihydroxy-(7E,9E,11Z)-eicosatrienoate + NAD(+)</text>
        <dbReference type="Rhea" id="RHEA:41596"/>
        <dbReference type="ChEBI" id="CHEBI:15378"/>
        <dbReference type="ChEBI" id="CHEBI:57540"/>
        <dbReference type="ChEBI" id="CHEBI:57945"/>
        <dbReference type="ChEBI" id="CHEBI:78325"/>
        <dbReference type="ChEBI" id="CHEBI:78329"/>
    </reaction>
    <physiologicalReaction direction="left-to-right" evidence="12">
        <dbReference type="Rhea" id="RHEA:41597"/>
    </physiologicalReaction>
</comment>
<dbReference type="RefSeq" id="XP_031552611.1">
    <property type="nucleotide sequence ID" value="XM_031696751.1"/>
</dbReference>
<dbReference type="GeneID" id="116289825"/>
<dbReference type="SUPFAM" id="SSF51735">
    <property type="entry name" value="NAD(P)-binding Rossmann-fold domains"/>
    <property type="match status" value="1"/>
</dbReference>
<comment type="catalytic activity">
    <reaction evidence="19">
        <text>resolvin D2 + NAD(+) = 16-oxoresolvin D2 + NADH + H(+)</text>
        <dbReference type="Rhea" id="RHEA:53588"/>
        <dbReference type="ChEBI" id="CHEBI:15378"/>
        <dbReference type="ChEBI" id="CHEBI:57540"/>
        <dbReference type="ChEBI" id="CHEBI:57945"/>
        <dbReference type="ChEBI" id="CHEBI:133367"/>
        <dbReference type="ChEBI" id="CHEBI:137498"/>
    </reaction>
    <physiologicalReaction direction="left-to-right" evidence="19">
        <dbReference type="Rhea" id="RHEA:53589"/>
    </physiologicalReaction>
</comment>
<evidence type="ECO:0000256" key="3">
    <source>
        <dbReference type="ARBA" id="ARBA00038968"/>
    </source>
</evidence>
<dbReference type="OrthoDB" id="5949922at2759"/>
<evidence type="ECO:0000313" key="23">
    <source>
        <dbReference type="Proteomes" id="UP000515163"/>
    </source>
</evidence>
<proteinExistence type="inferred from homology"/>
<dbReference type="GO" id="GO:0005737">
    <property type="term" value="C:cytoplasm"/>
    <property type="evidence" value="ECO:0007669"/>
    <property type="project" value="TreeGrafter"/>
</dbReference>
<evidence type="ECO:0000256" key="6">
    <source>
        <dbReference type="ARBA" id="ARBA00041812"/>
    </source>
</evidence>
<sequence>MQIKGAVGLVTGAARGIGLAFCVALLDNGAATVRMLDICKEEGEKAQQQLEKQFGPGKAKFTECDVTNNEDFAKAVKQTVIEHGKLDILCNNAGIINEKNWEKCVSINLNSVIHGTFVGLETMSSGVIVNTASMGGLAPMSPTPVYCATKHGVVGFTRSIATVAMKTKGLRVNCICPAFVDTPLLEKQMEEIPVTKALVAHLGTVKTDLVAKGLIELITDDTKNGAVMRVTAKTNIDYQEFQIQGV</sequence>
<evidence type="ECO:0000256" key="9">
    <source>
        <dbReference type="ARBA" id="ARBA00047325"/>
    </source>
</evidence>
<organism evidence="23 24">
    <name type="scientific">Actinia tenebrosa</name>
    <name type="common">Australian red waratah sea anemone</name>
    <dbReference type="NCBI Taxonomy" id="6105"/>
    <lineage>
        <taxon>Eukaryota</taxon>
        <taxon>Metazoa</taxon>
        <taxon>Cnidaria</taxon>
        <taxon>Anthozoa</taxon>
        <taxon>Hexacorallia</taxon>
        <taxon>Actiniaria</taxon>
        <taxon>Actiniidae</taxon>
        <taxon>Actinia</taxon>
    </lineage>
</organism>
<evidence type="ECO:0000256" key="16">
    <source>
        <dbReference type="ARBA" id="ARBA00048535"/>
    </source>
</evidence>
<dbReference type="AlphaFoldDB" id="A0A6P8HAI3"/>
<comment type="catalytic activity">
    <reaction evidence="13">
        <text>(11R)-hydroxy-(5Z,8Z,12E,14Z)-eicosatetraenoate + NAD(+) = 11-oxo-(5Z,8Z,12E,14Z)-eicosatetraenoate + NADH + H(+)</text>
        <dbReference type="Rhea" id="RHEA:48640"/>
        <dbReference type="ChEBI" id="CHEBI:15378"/>
        <dbReference type="ChEBI" id="CHEBI:57540"/>
        <dbReference type="ChEBI" id="CHEBI:57945"/>
        <dbReference type="ChEBI" id="CHEBI:78836"/>
        <dbReference type="ChEBI" id="CHEBI:90697"/>
    </reaction>
    <physiologicalReaction direction="left-to-right" evidence="13">
        <dbReference type="Rhea" id="RHEA:48641"/>
    </physiologicalReaction>
</comment>
<dbReference type="EC" id="1.1.1.232" evidence="4"/>
<dbReference type="Gene3D" id="3.40.50.720">
    <property type="entry name" value="NAD(P)-binding Rossmann-like Domain"/>
    <property type="match status" value="1"/>
</dbReference>
<dbReference type="GO" id="GO:0016404">
    <property type="term" value="F:15-hydroxyprostaglandin dehydrogenase (NAD+) activity"/>
    <property type="evidence" value="ECO:0007669"/>
    <property type="project" value="UniProtKB-EC"/>
</dbReference>
<keyword evidence="2" id="KW-0560">Oxidoreductase</keyword>